<reference evidence="1 2" key="1">
    <citation type="journal article" date="2017" name="G3 (Bethesda)">
        <title>The Physical Genome Mapping of Anopheles albimanus Corrected Scaffold Misassemblies and Identified Interarm Rearrangements in Genus Anopheles.</title>
        <authorList>
            <person name="Artemov G.N."/>
            <person name="Peery A.N."/>
            <person name="Jiang X."/>
            <person name="Tu Z."/>
            <person name="Stegniy V.N."/>
            <person name="Sharakhova M.V."/>
            <person name="Sharakhov I.V."/>
        </authorList>
    </citation>
    <scope>NUCLEOTIDE SEQUENCE [LARGE SCALE GENOMIC DNA]</scope>
    <source>
        <strain evidence="1 2">ALBI9_A</strain>
    </source>
</reference>
<proteinExistence type="predicted"/>
<accession>A0A182F2L7</accession>
<name>A0A182F2L7_ANOAL</name>
<evidence type="ECO:0000313" key="1">
    <source>
        <dbReference type="EnsemblMetazoa" id="AALB000699-PA"/>
    </source>
</evidence>
<dbReference type="EnsemblMetazoa" id="AALB000699-RA">
    <property type="protein sequence ID" value="AALB000699-PA"/>
    <property type="gene ID" value="AALB000699"/>
</dbReference>
<evidence type="ECO:0000313" key="2">
    <source>
        <dbReference type="Proteomes" id="UP000069272"/>
    </source>
</evidence>
<sequence>MRVIAGLMVDTTTSVQRARVEVAWVETGGHGYCGLYGRSNAPRGVEIQSGSVVPAVSLTSVGLSVNIWDRGVASVPRARYTGSIRKFMVVPVATKVNKCDITALTDIDTPIKRFQIVRYRSIPSETRKSVISARRT</sequence>
<dbReference type="VEuPathDB" id="VectorBase:AALB000699"/>
<keyword evidence="2" id="KW-1185">Reference proteome</keyword>
<dbReference type="AlphaFoldDB" id="A0A182F2L7"/>
<protein>
    <submittedName>
        <fullName evidence="1">Uncharacterized protein</fullName>
    </submittedName>
</protein>
<organism evidence="1 2">
    <name type="scientific">Anopheles albimanus</name>
    <name type="common">New world malaria mosquito</name>
    <dbReference type="NCBI Taxonomy" id="7167"/>
    <lineage>
        <taxon>Eukaryota</taxon>
        <taxon>Metazoa</taxon>
        <taxon>Ecdysozoa</taxon>
        <taxon>Arthropoda</taxon>
        <taxon>Hexapoda</taxon>
        <taxon>Insecta</taxon>
        <taxon>Pterygota</taxon>
        <taxon>Neoptera</taxon>
        <taxon>Endopterygota</taxon>
        <taxon>Diptera</taxon>
        <taxon>Nematocera</taxon>
        <taxon>Culicoidea</taxon>
        <taxon>Culicidae</taxon>
        <taxon>Anophelinae</taxon>
        <taxon>Anopheles</taxon>
    </lineage>
</organism>
<dbReference type="Proteomes" id="UP000069272">
    <property type="component" value="Chromosome 2L"/>
</dbReference>
<reference evidence="1" key="2">
    <citation type="submission" date="2022-08" db="UniProtKB">
        <authorList>
            <consortium name="EnsemblMetazoa"/>
        </authorList>
    </citation>
    <scope>IDENTIFICATION</scope>
    <source>
        <strain evidence="1">STECLA/ALBI9_A</strain>
    </source>
</reference>